<organism evidence="2 3">
    <name type="scientific">Citricoccus nitrophenolicus</name>
    <dbReference type="NCBI Taxonomy" id="863575"/>
    <lineage>
        <taxon>Bacteria</taxon>
        <taxon>Bacillati</taxon>
        <taxon>Actinomycetota</taxon>
        <taxon>Actinomycetes</taxon>
        <taxon>Micrococcales</taxon>
        <taxon>Micrococcaceae</taxon>
        <taxon>Citricoccus</taxon>
    </lineage>
</organism>
<protein>
    <submittedName>
        <fullName evidence="2">DUF1801 domain-containing protein</fullName>
    </submittedName>
</protein>
<accession>A0ABV0IFG6</accession>
<reference evidence="2 3" key="1">
    <citation type="submission" date="2024-05" db="EMBL/GenBank/DDBJ databases">
        <authorList>
            <person name="Yi C."/>
        </authorList>
    </citation>
    <scope>NUCLEOTIDE SEQUENCE [LARGE SCALE GENOMIC DNA]</scope>
    <source>
        <strain evidence="2 3">XS13</strain>
    </source>
</reference>
<dbReference type="RefSeq" id="WP_309814011.1">
    <property type="nucleotide sequence ID" value="NZ_JBDXMX010000002.1"/>
</dbReference>
<dbReference type="Pfam" id="PF08818">
    <property type="entry name" value="DUF1801"/>
    <property type="match status" value="1"/>
</dbReference>
<evidence type="ECO:0000259" key="1">
    <source>
        <dbReference type="Pfam" id="PF08818"/>
    </source>
</evidence>
<dbReference type="EMBL" id="JBDXMX010000002">
    <property type="protein sequence ID" value="MEO9246902.1"/>
    <property type="molecule type" value="Genomic_DNA"/>
</dbReference>
<keyword evidence="3" id="KW-1185">Reference proteome</keyword>
<gene>
    <name evidence="2" type="ORF">ABDK96_04335</name>
</gene>
<comment type="caution">
    <text evidence="2">The sequence shown here is derived from an EMBL/GenBank/DDBJ whole genome shotgun (WGS) entry which is preliminary data.</text>
</comment>
<sequence length="147" mass="16358">MAGDENKTQPTATPVDEFLARVDHPVRQADAKVLDEMFRRVTGHEPVMWGPSMVGYGQYHYEYASGHSGDTMATGFSPRKASLSLYVLTPRPETTELLSRLGKHKSGKACLYVNKLADVDLEVLEELIGNAFRFSTEELDQPRTAGR</sequence>
<evidence type="ECO:0000313" key="3">
    <source>
        <dbReference type="Proteomes" id="UP001484097"/>
    </source>
</evidence>
<feature type="domain" description="YdhG-like" evidence="1">
    <location>
        <begin position="27"/>
        <end position="131"/>
    </location>
</feature>
<dbReference type="SUPFAM" id="SSF159888">
    <property type="entry name" value="YdhG-like"/>
    <property type="match status" value="1"/>
</dbReference>
<name>A0ABV0IFG6_9MICC</name>
<dbReference type="InterPro" id="IPR014922">
    <property type="entry name" value="YdhG-like"/>
</dbReference>
<evidence type="ECO:0000313" key="2">
    <source>
        <dbReference type="EMBL" id="MEO9246902.1"/>
    </source>
</evidence>
<dbReference type="Proteomes" id="UP001484097">
    <property type="component" value="Unassembled WGS sequence"/>
</dbReference>
<proteinExistence type="predicted"/>